<evidence type="ECO:0000313" key="1">
    <source>
        <dbReference type="EMBL" id="SDL69266.1"/>
    </source>
</evidence>
<organism evidence="1 2">
    <name type="scientific">Maricaulis salignorans</name>
    <dbReference type="NCBI Taxonomy" id="144026"/>
    <lineage>
        <taxon>Bacteria</taxon>
        <taxon>Pseudomonadati</taxon>
        <taxon>Pseudomonadota</taxon>
        <taxon>Alphaproteobacteria</taxon>
        <taxon>Maricaulales</taxon>
        <taxon>Maricaulaceae</taxon>
        <taxon>Maricaulis</taxon>
    </lineage>
</organism>
<proteinExistence type="predicted"/>
<protein>
    <submittedName>
        <fullName evidence="1">Uncharacterized protein</fullName>
    </submittedName>
</protein>
<evidence type="ECO:0000313" key="2">
    <source>
        <dbReference type="Proteomes" id="UP000199759"/>
    </source>
</evidence>
<gene>
    <name evidence="1" type="ORF">SAMN04488568_101330</name>
</gene>
<dbReference type="EMBL" id="FNHG01000001">
    <property type="protein sequence ID" value="SDL69266.1"/>
    <property type="molecule type" value="Genomic_DNA"/>
</dbReference>
<dbReference type="STRING" id="144026.SAMN04488568_101330"/>
<accession>A0A1G9M4X9</accession>
<keyword evidence="2" id="KW-1185">Reference proteome</keyword>
<dbReference type="RefSeq" id="WP_143024002.1">
    <property type="nucleotide sequence ID" value="NZ_FNHG01000001.1"/>
</dbReference>
<dbReference type="Proteomes" id="UP000199759">
    <property type="component" value="Unassembled WGS sequence"/>
</dbReference>
<reference evidence="1 2" key="1">
    <citation type="submission" date="2016-10" db="EMBL/GenBank/DDBJ databases">
        <authorList>
            <person name="de Groot N.N."/>
        </authorList>
    </citation>
    <scope>NUCLEOTIDE SEQUENCE [LARGE SCALE GENOMIC DNA]</scope>
    <source>
        <strain evidence="1 2">DSM 16077</strain>
    </source>
</reference>
<dbReference type="AlphaFoldDB" id="A0A1G9M4X9"/>
<sequence length="201" mass="21805">MTLSDMSGLDGTKVQAELLDLPTRSFECTQISVSTLRDGSFVVLAGSDDDRDPFTDTEIGVILATFDSVVTGNPGLTAAQLRTLAYTTLAPMWTPSNSVKPSPYDLNVHCASRLIFALSMQNWSFEPARIKLKTGFGKGEFGGLEWLTLNGVSLEPNAFQLVDSCTQTDESFEFALFMDVAQAGGAQHTRVIVDPIIKNED</sequence>
<name>A0A1G9M4X9_9PROT</name>
<dbReference type="OrthoDB" id="7629571at2"/>